<evidence type="ECO:0000313" key="2">
    <source>
        <dbReference type="EMBL" id="AVI50827.1"/>
    </source>
</evidence>
<dbReference type="PROSITE" id="PS51186">
    <property type="entry name" value="GNAT"/>
    <property type="match status" value="1"/>
</dbReference>
<organism evidence="2 3">
    <name type="scientific">Pukyongia salina</name>
    <dbReference type="NCBI Taxonomy" id="2094025"/>
    <lineage>
        <taxon>Bacteria</taxon>
        <taxon>Pseudomonadati</taxon>
        <taxon>Bacteroidota</taxon>
        <taxon>Flavobacteriia</taxon>
        <taxon>Flavobacteriales</taxon>
        <taxon>Flavobacteriaceae</taxon>
        <taxon>Pukyongia</taxon>
    </lineage>
</organism>
<protein>
    <submittedName>
        <fullName evidence="2">N-acetyltransferase</fullName>
    </submittedName>
</protein>
<dbReference type="GO" id="GO:0016747">
    <property type="term" value="F:acyltransferase activity, transferring groups other than amino-acyl groups"/>
    <property type="evidence" value="ECO:0007669"/>
    <property type="project" value="InterPro"/>
</dbReference>
<sequence>MVHFKRAESRAELDQILQLQQRNLPASIPSEVKKTEGFVTVEHDFELLEQMNTACKHFIAVDNNQVIGYALSMHPKFGDEIPILRPMFSEIKKRYSGTDFIVMGQICIDKNYRKQGIFRRLYEEMLKGIRPEFDCVITEVDSKNTRSMEAHYAIGFRKISTYVSDGHEWDLILLR</sequence>
<dbReference type="AlphaFoldDB" id="A0A2S0HVW3"/>
<evidence type="ECO:0000313" key="3">
    <source>
        <dbReference type="Proteomes" id="UP000238442"/>
    </source>
</evidence>
<feature type="domain" description="N-acetyltransferase" evidence="1">
    <location>
        <begin position="2"/>
        <end position="175"/>
    </location>
</feature>
<dbReference type="RefSeq" id="WP_105215955.1">
    <property type="nucleotide sequence ID" value="NZ_CP027062.1"/>
</dbReference>
<dbReference type="OrthoDB" id="5109343at2"/>
<dbReference type="EMBL" id="CP027062">
    <property type="protein sequence ID" value="AVI50827.1"/>
    <property type="molecule type" value="Genomic_DNA"/>
</dbReference>
<dbReference type="Pfam" id="PF00583">
    <property type="entry name" value="Acetyltransf_1"/>
    <property type="match status" value="1"/>
</dbReference>
<keyword evidence="3" id="KW-1185">Reference proteome</keyword>
<dbReference type="CDD" id="cd04301">
    <property type="entry name" value="NAT_SF"/>
    <property type="match status" value="1"/>
</dbReference>
<proteinExistence type="predicted"/>
<dbReference type="InterPro" id="IPR000182">
    <property type="entry name" value="GNAT_dom"/>
</dbReference>
<dbReference type="KEGG" id="aue:C5O00_06430"/>
<reference evidence="2 3" key="1">
    <citation type="submission" date="2018-02" db="EMBL/GenBank/DDBJ databases">
        <title>Genomic analysis of the strain RR4-38 isolated from a seawater recirculating aquaculture system.</title>
        <authorList>
            <person name="Kim Y.-S."/>
            <person name="Jang Y.H."/>
            <person name="Kim K.-H."/>
        </authorList>
    </citation>
    <scope>NUCLEOTIDE SEQUENCE [LARGE SCALE GENOMIC DNA]</scope>
    <source>
        <strain evidence="2 3">RR4-38</strain>
    </source>
</reference>
<name>A0A2S0HVW3_9FLAO</name>
<dbReference type="InterPro" id="IPR016181">
    <property type="entry name" value="Acyl_CoA_acyltransferase"/>
</dbReference>
<dbReference type="SUPFAM" id="SSF55729">
    <property type="entry name" value="Acyl-CoA N-acyltransferases (Nat)"/>
    <property type="match status" value="1"/>
</dbReference>
<gene>
    <name evidence="2" type="ORF">C5O00_06430</name>
</gene>
<accession>A0A2S0HVW3</accession>
<keyword evidence="2" id="KW-0808">Transferase</keyword>
<dbReference type="Proteomes" id="UP000238442">
    <property type="component" value="Chromosome"/>
</dbReference>
<dbReference type="Gene3D" id="3.40.630.30">
    <property type="match status" value="1"/>
</dbReference>
<evidence type="ECO:0000259" key="1">
    <source>
        <dbReference type="PROSITE" id="PS51186"/>
    </source>
</evidence>